<comment type="caution">
    <text evidence="1">The sequence shown here is derived from an EMBL/GenBank/DDBJ whole genome shotgun (WGS) entry which is preliminary data.</text>
</comment>
<accession>A0ACC7P168</accession>
<evidence type="ECO:0000313" key="2">
    <source>
        <dbReference type="Proteomes" id="UP001631969"/>
    </source>
</evidence>
<sequence length="1406" mass="154084">MTDSANKGLAAGGSLPEALTGLPEKPPGSKWTDSQWRAVVRRGRNLLVAAAAGSGKTAVLVERIIRRVSDEEDPVDVDRLLVATFTKAAAAEMRQRIGEALEKALYGMPDSAHLKRQLSLLNRASITTLHSFCMEVIRRYFHTINLDPGFRVADDTEAALIRQEELESLLEERYGEAPEGHPFWTLADWYGGDRSDAALLALVERLYEASRSHPFPDRWLADMCGMFRAESGAMTGDRDSVKTGGKSDEEGLERLEGHPWFVSLLKDVALELDGAAALLGEALELCGQSGGPGPYASNLEEELRMVSAAAAAGQEGWTALYEAFGAVAFGRLKPVKGDMVDKELQERVKELRSAAKDKLQRLREELFVRMPQEYMAELVRLAPVVEELCKLTTEFAERYSAAKREKGLLDFADLEHMCLSILGKPADGDGAELIPTAAALAYREQFVEVMLDEYQDTNLVQETIVGLISRPLPGNRFMVGDVKQSIYRFRLAEPGLFLAKYKEYRSGETEASAPGERIDLARNFRSRRQVVDGVNVLFRRMMRAAVAEMDYDRDAELVYGAGFAEHEETSAGLLAGAARPDYAAELVLVDKSGPAAEGAAGGNMEADSFSDGEEDFSGGAAGGEGTDGGAARNPWETEREELETAQLEARYIGSRIRALTGMDGGATFSVAERDGSRRPTRFRDVVILLRATRGWAPVFMEELALMGIPAYADIDTGYFSATEVETMLSLLKVIDNPRQDIPLAAVLRSPMVGLSADELAQVRLAERQGDYYGAMEAWFKQVEEEEHRSQAADERSAPSPILLPYGVSAGGTAYRETAASATERRNMEGLLGKLEQFRKRLSVWRRDAVQGELSALIADIYRETGYFDYVGGLPGGTQRQANLRALYDRARQYEKTSFRGLFRFLRFVERMRESGGDLGTARTLGEQEDIVRIMSIHKSKGLEFPVVFVGGTAKGFNMMDLNGAFLIHKELGFGPRYKDEELQAVYPTLPQLAIRRRLRMETLAEEMRVLYVALTRAKEKLVLVGTVPSASKRLEAVGGLMVGGEDVGLPGANGEIDASAGVIPPLSDYVLASARSYLDWVLPAVVTGGAVIAPWRISAVHAETLSGTHAAVDETAGGFADKLMEAVRTLEPMPVPVPDGALREELGRRLEWKYPNPAAGSILTKTSVTELKRLEAKRILSITDAEEGAAGLGLWLPLQEGGGWAPAGGTGVETGSGESLLYRTPRFRKSRKLSAAETGVLYHTAMQHMPLDGSGPPPDIEGELNRLAEAGFITPSDREVLDGGVIAAFFATDVGRRLSLSKEVRRELAFTLGMAAGELYPDCAPEAAGELVLLQGIIDCLFEDGDGRLVLLDYKTDRTKGRTNKELAERYRVQLKLYERAVTDIWGRKPDELAVYFFDESRLIRL</sequence>
<dbReference type="EMBL" id="JBJURJ010000009">
    <property type="protein sequence ID" value="MFM9329686.1"/>
    <property type="molecule type" value="Genomic_DNA"/>
</dbReference>
<dbReference type="Proteomes" id="UP001631969">
    <property type="component" value="Unassembled WGS sequence"/>
</dbReference>
<gene>
    <name evidence="1" type="ORF">ACI1P1_15430</name>
</gene>
<organism evidence="1 2">
    <name type="scientific">Paenibacillus mesotrionivorans</name>
    <dbReference type="NCBI Taxonomy" id="3160968"/>
    <lineage>
        <taxon>Bacteria</taxon>
        <taxon>Bacillati</taxon>
        <taxon>Bacillota</taxon>
        <taxon>Bacilli</taxon>
        <taxon>Bacillales</taxon>
        <taxon>Paenibacillaceae</taxon>
        <taxon>Paenibacillus</taxon>
    </lineage>
</organism>
<proteinExistence type="predicted"/>
<name>A0ACC7P168_9BACL</name>
<keyword evidence="2" id="KW-1185">Reference proteome</keyword>
<evidence type="ECO:0000313" key="1">
    <source>
        <dbReference type="EMBL" id="MFM9329686.1"/>
    </source>
</evidence>
<reference evidence="1" key="1">
    <citation type="submission" date="2024-12" db="EMBL/GenBank/DDBJ databases">
        <authorList>
            <person name="Wu N."/>
        </authorList>
    </citation>
    <scope>NUCLEOTIDE SEQUENCE</scope>
    <source>
        <strain evidence="1">P15</strain>
    </source>
</reference>
<protein>
    <submittedName>
        <fullName evidence="1">UvrD-helicase domain-containing protein</fullName>
    </submittedName>
</protein>